<accession>A0AAV3B3Q6</accession>
<sequence>MCCMQMVSADVLQLFLPHRGHATMDCMMAHGTILHQTLDFDEFIPPIPPPPYYPPEYTCTPVMDVQRGLHLDFPHSPFSTLYEVSINSPGILYPSELPPPYEAVVGQTPVSQGQSIDQQVTESSLGDRNTTAGFSTQVSVDSTSILVSEVADIPAHSCSSEDLCSLEVQGSLRSADFSPFSTIRTAATGSSCASLEHSLRCGLHLTNSPCSPDDDGSRASTDRSQRQECDSYTQSRSLDSSNENFSTQERESQHSAKERKVSHIPIKMCCGVFSQPPGQSLPSPATLPVNPAPHTGCLEKAIQQHHTKKYRIASIVRSTSDPISCTSSTEAPCSYPHLTASACQETGNHFLLGKQKETRKGSHRIKPKALKNLSKERPNSLVDLKTYKDTKILVAKFLEHSNCHLSPEVQHVVNSIKSVIKSDERHMEEAIFSANIIDQVITSSQQNISMSRKRLQEDLHLRSCGALSSPVAFLHRIHLARDMDQGRPHSLIGVCRETIL</sequence>
<dbReference type="EMBL" id="DYDO01000002">
    <property type="protein sequence ID" value="DBA31697.1"/>
    <property type="molecule type" value="Genomic_DNA"/>
</dbReference>
<evidence type="ECO:0000256" key="5">
    <source>
        <dbReference type="ARBA" id="ARBA00034309"/>
    </source>
</evidence>
<keyword evidence="4" id="KW-0472">Membrane</keyword>
<evidence type="ECO:0000313" key="8">
    <source>
        <dbReference type="Proteomes" id="UP001181693"/>
    </source>
</evidence>
<comment type="subcellular location">
    <subcellularLocation>
        <location evidence="1">Membrane</location>
    </subcellularLocation>
</comment>
<keyword evidence="8" id="KW-1185">Reference proteome</keyword>
<dbReference type="Proteomes" id="UP001181693">
    <property type="component" value="Unassembled WGS sequence"/>
</dbReference>
<comment type="similarity">
    <text evidence="5">Belongs to the ENTREP family.</text>
</comment>
<organism evidence="7 8">
    <name type="scientific">Pyxicephalus adspersus</name>
    <name type="common">African bullfrog</name>
    <dbReference type="NCBI Taxonomy" id="30357"/>
    <lineage>
        <taxon>Eukaryota</taxon>
        <taxon>Metazoa</taxon>
        <taxon>Chordata</taxon>
        <taxon>Craniata</taxon>
        <taxon>Vertebrata</taxon>
        <taxon>Euteleostomi</taxon>
        <taxon>Amphibia</taxon>
        <taxon>Batrachia</taxon>
        <taxon>Anura</taxon>
        <taxon>Neobatrachia</taxon>
        <taxon>Ranoidea</taxon>
        <taxon>Pyxicephalidae</taxon>
        <taxon>Pyxicephalinae</taxon>
        <taxon>Pyxicephalus</taxon>
    </lineage>
</organism>
<feature type="region of interest" description="Disordered" evidence="6">
    <location>
        <begin position="206"/>
        <end position="260"/>
    </location>
</feature>
<evidence type="ECO:0000256" key="4">
    <source>
        <dbReference type="ARBA" id="ARBA00023136"/>
    </source>
</evidence>
<feature type="compositionally biased region" description="Polar residues" evidence="6">
    <location>
        <begin position="230"/>
        <end position="247"/>
    </location>
</feature>
<gene>
    <name evidence="7" type="ORF">GDO54_007488</name>
</gene>
<dbReference type="GO" id="GO:0016020">
    <property type="term" value="C:membrane"/>
    <property type="evidence" value="ECO:0007669"/>
    <property type="project" value="UniProtKB-SubCell"/>
</dbReference>
<reference evidence="7" key="1">
    <citation type="thesis" date="2020" institute="ProQuest LLC" country="789 East Eisenhower Parkway, Ann Arbor, MI, USA">
        <title>Comparative Genomics and Chromosome Evolution.</title>
        <authorList>
            <person name="Mudd A.B."/>
        </authorList>
    </citation>
    <scope>NUCLEOTIDE SEQUENCE</scope>
    <source>
        <strain evidence="7">1538</strain>
        <tissue evidence="7">Blood</tissue>
    </source>
</reference>
<dbReference type="PANTHER" id="PTHR17615:SF6">
    <property type="entry name" value="PROTEIN ENTREP2"/>
    <property type="match status" value="1"/>
</dbReference>
<keyword evidence="3" id="KW-1133">Transmembrane helix</keyword>
<name>A0AAV3B3Q6_PYXAD</name>
<keyword evidence="2" id="KW-0812">Transmembrane</keyword>
<protein>
    <submittedName>
        <fullName evidence="7">Uncharacterized protein</fullName>
    </submittedName>
</protein>
<proteinExistence type="inferred from homology"/>
<evidence type="ECO:0000313" key="7">
    <source>
        <dbReference type="EMBL" id="DBA31697.1"/>
    </source>
</evidence>
<dbReference type="PANTHER" id="PTHR17615">
    <property type="entry name" value="PROTEIN FAM189A"/>
    <property type="match status" value="1"/>
</dbReference>
<evidence type="ECO:0000256" key="2">
    <source>
        <dbReference type="ARBA" id="ARBA00022692"/>
    </source>
</evidence>
<feature type="compositionally biased region" description="Basic and acidic residues" evidence="6">
    <location>
        <begin position="215"/>
        <end position="229"/>
    </location>
</feature>
<comment type="caution">
    <text evidence="7">The sequence shown here is derived from an EMBL/GenBank/DDBJ whole genome shotgun (WGS) entry which is preliminary data.</text>
</comment>
<evidence type="ECO:0000256" key="1">
    <source>
        <dbReference type="ARBA" id="ARBA00004370"/>
    </source>
</evidence>
<evidence type="ECO:0000256" key="3">
    <source>
        <dbReference type="ARBA" id="ARBA00022989"/>
    </source>
</evidence>
<dbReference type="InterPro" id="IPR030431">
    <property type="entry name" value="ENTREP1-3"/>
</dbReference>
<feature type="compositionally biased region" description="Basic and acidic residues" evidence="6">
    <location>
        <begin position="248"/>
        <end position="260"/>
    </location>
</feature>
<dbReference type="AlphaFoldDB" id="A0AAV3B3Q6"/>
<evidence type="ECO:0000256" key="6">
    <source>
        <dbReference type="SAM" id="MobiDB-lite"/>
    </source>
</evidence>